<keyword evidence="3" id="KW-1003">Cell membrane</keyword>
<feature type="transmembrane region" description="Helical" evidence="7">
    <location>
        <begin position="449"/>
        <end position="467"/>
    </location>
</feature>
<dbReference type="RefSeq" id="WP_304515101.1">
    <property type="nucleotide sequence ID" value="NZ_JAOSID010000001.1"/>
</dbReference>
<evidence type="ECO:0000256" key="6">
    <source>
        <dbReference type="ARBA" id="ARBA00023136"/>
    </source>
</evidence>
<feature type="transmembrane region" description="Helical" evidence="7">
    <location>
        <begin position="29"/>
        <end position="55"/>
    </location>
</feature>
<evidence type="ECO:0000256" key="4">
    <source>
        <dbReference type="ARBA" id="ARBA00022692"/>
    </source>
</evidence>
<feature type="transmembrane region" description="Helical" evidence="7">
    <location>
        <begin position="338"/>
        <end position="361"/>
    </location>
</feature>
<dbReference type="InterPro" id="IPR002528">
    <property type="entry name" value="MATE_fam"/>
</dbReference>
<feature type="transmembrane region" description="Helical" evidence="7">
    <location>
        <begin position="381"/>
        <end position="404"/>
    </location>
</feature>
<sequence length="477" mass="55075">MIVDAVRTKTPNSNENQYDYNSKTIFKNLMFLAFPIAIYLLFQHIITIVDFYIISNSKSTLKLDALVVYMKQIKGILSSIAVSLGGASLVLVAREYQKTKKEIAQQYATLAFLLSVIISCVIFVIFYLGAQLPSDLGNIFYKKTFHSDNGFIYYNILLLTFVSMTINSVFLGLEIAKNRSRFVLILNILNIICRICLSFAYKKVYRDEITVVHLSYADLFSNLFITILAFYFMLHPKNDFRLQLHKLLFPKKIIKEMLKLSCILMIGKTTYQVGKKIILDCSSDWYGSDLVAIAGLSSVINGIFYVIAQSLEDAQTKMVSQNADSQNNKRTFKIFQHVLIITFIIGILGILTNYYFGTILLKKIKPNINFDMATIFKFKEILFWEQISLFTSVWTSMIMVYMVAYRKNANIVLCINILRIIIRIFFLWFFHKFAFLNINSYRQFGLSTFASNTIIFFIIIIIFILFLRKNCINTSLS</sequence>
<comment type="subcellular location">
    <subcellularLocation>
        <location evidence="1">Cell membrane</location>
        <topology evidence="1">Multi-pass membrane protein</topology>
    </subcellularLocation>
</comment>
<evidence type="ECO:0000256" key="3">
    <source>
        <dbReference type="ARBA" id="ARBA00022475"/>
    </source>
</evidence>
<feature type="transmembrane region" description="Helical" evidence="7">
    <location>
        <begin position="75"/>
        <end position="96"/>
    </location>
</feature>
<name>A0ABT9DDG9_9MOLU</name>
<reference evidence="8 9" key="1">
    <citation type="journal article" date="2023" name="Int. J. Syst. Evol. Microbiol.">
        <title>The observation of taxonomic boundaries for the 16SrII and 16SrXXV phytoplasmas using genome-based delimitation.</title>
        <authorList>
            <person name="Rodrigues Jardim B."/>
            <person name="Tran-Nguyen L.T.T."/>
            <person name="Gambley C."/>
            <person name="Al-Sadi A.M."/>
            <person name="Al-Subhi A.M."/>
            <person name="Foissac X."/>
            <person name="Salar P."/>
            <person name="Cai H."/>
            <person name="Yang J.Y."/>
            <person name="Davis R."/>
            <person name="Jones L."/>
            <person name="Rodoni B."/>
            <person name="Constable F.E."/>
        </authorList>
    </citation>
    <scope>NUCLEOTIDE SEQUENCE [LARGE SCALE GENOMIC DNA]</scope>
    <source>
        <strain evidence="8">BAWM-155c</strain>
    </source>
</reference>
<gene>
    <name evidence="8" type="ORF">OC680_00160</name>
</gene>
<evidence type="ECO:0000313" key="8">
    <source>
        <dbReference type="EMBL" id="MDO8167899.1"/>
    </source>
</evidence>
<dbReference type="Pfam" id="PF01554">
    <property type="entry name" value="MatE"/>
    <property type="match status" value="1"/>
</dbReference>
<proteinExistence type="predicted"/>
<comment type="caution">
    <text evidence="8">The sequence shown here is derived from an EMBL/GenBank/DDBJ whole genome shotgun (WGS) entry which is preliminary data.</text>
</comment>
<dbReference type="EMBL" id="JAOSID010000001">
    <property type="protein sequence ID" value="MDO8167899.1"/>
    <property type="molecule type" value="Genomic_DNA"/>
</dbReference>
<feature type="transmembrane region" description="Helical" evidence="7">
    <location>
        <begin position="108"/>
        <end position="130"/>
    </location>
</feature>
<keyword evidence="6 7" id="KW-0472">Membrane</keyword>
<evidence type="ECO:0000313" key="9">
    <source>
        <dbReference type="Proteomes" id="UP001172036"/>
    </source>
</evidence>
<feature type="transmembrane region" description="Helical" evidence="7">
    <location>
        <begin position="213"/>
        <end position="232"/>
    </location>
</feature>
<feature type="transmembrane region" description="Helical" evidence="7">
    <location>
        <begin position="411"/>
        <end position="429"/>
    </location>
</feature>
<keyword evidence="9" id="KW-1185">Reference proteome</keyword>
<feature type="transmembrane region" description="Helical" evidence="7">
    <location>
        <begin position="150"/>
        <end position="170"/>
    </location>
</feature>
<evidence type="ECO:0000256" key="2">
    <source>
        <dbReference type="ARBA" id="ARBA00022448"/>
    </source>
</evidence>
<dbReference type="PANTHER" id="PTHR43549:SF3">
    <property type="entry name" value="MULTIDRUG RESISTANCE PROTEIN YPNP-RELATED"/>
    <property type="match status" value="1"/>
</dbReference>
<evidence type="ECO:0000256" key="5">
    <source>
        <dbReference type="ARBA" id="ARBA00022989"/>
    </source>
</evidence>
<protein>
    <submittedName>
        <fullName evidence="8">MATE family efflux transporter</fullName>
    </submittedName>
</protein>
<feature type="transmembrane region" description="Helical" evidence="7">
    <location>
        <begin position="285"/>
        <end position="308"/>
    </location>
</feature>
<dbReference type="InterPro" id="IPR052031">
    <property type="entry name" value="Membrane_Transporter-Flippase"/>
</dbReference>
<organism evidence="8 9">
    <name type="scientific">Candidatus Phytoplasma melaleucae</name>
    <dbReference type="NCBI Taxonomy" id="2982630"/>
    <lineage>
        <taxon>Bacteria</taxon>
        <taxon>Bacillati</taxon>
        <taxon>Mycoplasmatota</taxon>
        <taxon>Mollicutes</taxon>
        <taxon>Acholeplasmatales</taxon>
        <taxon>Acholeplasmataceae</taxon>
        <taxon>Candidatus Phytoplasma</taxon>
    </lineage>
</organism>
<accession>A0ABT9DDG9</accession>
<keyword evidence="4 7" id="KW-0812">Transmembrane</keyword>
<keyword evidence="5 7" id="KW-1133">Transmembrane helix</keyword>
<keyword evidence="2" id="KW-0813">Transport</keyword>
<dbReference type="Proteomes" id="UP001172036">
    <property type="component" value="Unassembled WGS sequence"/>
</dbReference>
<dbReference type="PANTHER" id="PTHR43549">
    <property type="entry name" value="MULTIDRUG RESISTANCE PROTEIN YPNP-RELATED"/>
    <property type="match status" value="1"/>
</dbReference>
<evidence type="ECO:0000256" key="1">
    <source>
        <dbReference type="ARBA" id="ARBA00004651"/>
    </source>
</evidence>
<evidence type="ECO:0000256" key="7">
    <source>
        <dbReference type="SAM" id="Phobius"/>
    </source>
</evidence>